<organism evidence="2 3">
    <name type="scientific">Plebeiibacterium sediminum</name>
    <dbReference type="NCBI Taxonomy" id="2992112"/>
    <lineage>
        <taxon>Bacteria</taxon>
        <taxon>Pseudomonadati</taxon>
        <taxon>Bacteroidota</taxon>
        <taxon>Bacteroidia</taxon>
        <taxon>Marinilabiliales</taxon>
        <taxon>Marinilabiliaceae</taxon>
        <taxon>Plebeiibacterium</taxon>
    </lineage>
</organism>
<dbReference type="Proteomes" id="UP001209229">
    <property type="component" value="Unassembled WGS sequence"/>
</dbReference>
<dbReference type="AlphaFoldDB" id="A0AAE3M3L1"/>
<evidence type="ECO:0000313" key="3">
    <source>
        <dbReference type="Proteomes" id="UP001209229"/>
    </source>
</evidence>
<dbReference type="EMBL" id="JAPDPJ010000016">
    <property type="protein sequence ID" value="MCW3786611.1"/>
    <property type="molecule type" value="Genomic_DNA"/>
</dbReference>
<protein>
    <submittedName>
        <fullName evidence="2">Zf-HC2 domain-containing protein</fullName>
    </submittedName>
</protein>
<dbReference type="RefSeq" id="WP_301190176.1">
    <property type="nucleotide sequence ID" value="NZ_JAPDPJ010000016.1"/>
</dbReference>
<evidence type="ECO:0000313" key="2">
    <source>
        <dbReference type="EMBL" id="MCW3786611.1"/>
    </source>
</evidence>
<accession>A0AAE3M3L1</accession>
<keyword evidence="1" id="KW-0472">Membrane</keyword>
<name>A0AAE3M3L1_9BACT</name>
<proteinExistence type="predicted"/>
<evidence type="ECO:0000256" key="1">
    <source>
        <dbReference type="SAM" id="Phobius"/>
    </source>
</evidence>
<gene>
    <name evidence="2" type="ORF">OM075_09040</name>
</gene>
<comment type="caution">
    <text evidence="2">The sequence shown here is derived from an EMBL/GenBank/DDBJ whole genome shotgun (WGS) entry which is preliminary data.</text>
</comment>
<keyword evidence="3" id="KW-1185">Reference proteome</keyword>
<reference evidence="2" key="1">
    <citation type="submission" date="2022-10" db="EMBL/GenBank/DDBJ databases">
        <authorList>
            <person name="Yu W.X."/>
        </authorList>
    </citation>
    <scope>NUCLEOTIDE SEQUENCE</scope>
    <source>
        <strain evidence="2">AAT</strain>
    </source>
</reference>
<feature type="transmembrane region" description="Helical" evidence="1">
    <location>
        <begin position="83"/>
        <end position="101"/>
    </location>
</feature>
<keyword evidence="1" id="KW-0812">Transmembrane</keyword>
<sequence length="148" mass="17189">MKCIEEEAIQKYIDWETSKEESINIESHIATCNDCKQKYLEQKQICNDFTHSLNALYDQKTEVPEFKYPESPKRSLKSTYKKLVYTISAASIIAFTYFYSINTNTGQIENMYLNSYDEVFDANKSIDQQGIMITITDSDGHTTEFNLN</sequence>
<keyword evidence="1" id="KW-1133">Transmembrane helix</keyword>